<accession>A0ABQ4Q2Z4</accession>
<keyword evidence="7" id="KW-1185">Reference proteome</keyword>
<organism evidence="6 7">
    <name type="scientific">Noviherbaspirillum aridicola</name>
    <dbReference type="NCBI Taxonomy" id="2849687"/>
    <lineage>
        <taxon>Bacteria</taxon>
        <taxon>Pseudomonadati</taxon>
        <taxon>Pseudomonadota</taxon>
        <taxon>Betaproteobacteria</taxon>
        <taxon>Burkholderiales</taxon>
        <taxon>Oxalobacteraceae</taxon>
        <taxon>Noviherbaspirillum</taxon>
    </lineage>
</organism>
<dbReference type="EMBL" id="BPMK01000004">
    <property type="protein sequence ID" value="GIZ51124.1"/>
    <property type="molecule type" value="Genomic_DNA"/>
</dbReference>
<keyword evidence="3" id="KW-0812">Transmembrane</keyword>
<dbReference type="RefSeq" id="WP_238482336.1">
    <property type="nucleotide sequence ID" value="NZ_BPMK01000004.1"/>
</dbReference>
<evidence type="ECO:0000256" key="4">
    <source>
        <dbReference type="ARBA" id="ARBA00023136"/>
    </source>
</evidence>
<dbReference type="PANTHER" id="PTHR30026:SF20">
    <property type="entry name" value="OUTER MEMBRANE PROTEIN TOLC"/>
    <property type="match status" value="1"/>
</dbReference>
<evidence type="ECO:0000256" key="3">
    <source>
        <dbReference type="ARBA" id="ARBA00022692"/>
    </source>
</evidence>
<reference evidence="6 7" key="1">
    <citation type="journal article" date="2022" name="Int. J. Syst. Evol. Microbiol.">
        <title>Noviherbaspirillum aridicola sp. nov., isolated from an arid soil in Pakistan.</title>
        <authorList>
            <person name="Khan I.U."/>
            <person name="Saqib M."/>
            <person name="Amin A."/>
            <person name="Hussain F."/>
            <person name="Li L."/>
            <person name="Liu Y.H."/>
            <person name="Fang B.Z."/>
            <person name="Ahmed I."/>
            <person name="Li W.J."/>
        </authorList>
    </citation>
    <scope>NUCLEOTIDE SEQUENCE [LARGE SCALE GENOMIC DNA]</scope>
    <source>
        <strain evidence="6 7">NCCP-691</strain>
    </source>
</reference>
<keyword evidence="5" id="KW-0998">Cell outer membrane</keyword>
<gene>
    <name evidence="6" type="ORF">NCCP691_11380</name>
</gene>
<name>A0ABQ4Q2Z4_9BURK</name>
<dbReference type="InterPro" id="IPR051906">
    <property type="entry name" value="TolC-like"/>
</dbReference>
<evidence type="ECO:0000313" key="6">
    <source>
        <dbReference type="EMBL" id="GIZ51124.1"/>
    </source>
</evidence>
<dbReference type="SUPFAM" id="SSF56954">
    <property type="entry name" value="Outer membrane efflux proteins (OEP)"/>
    <property type="match status" value="1"/>
</dbReference>
<evidence type="ECO:0000313" key="7">
    <source>
        <dbReference type="Proteomes" id="UP000887222"/>
    </source>
</evidence>
<protein>
    <recommendedName>
        <fullName evidence="8">Outer membrane protein TolC</fullName>
    </recommendedName>
</protein>
<evidence type="ECO:0008006" key="8">
    <source>
        <dbReference type="Google" id="ProtNLM"/>
    </source>
</evidence>
<evidence type="ECO:0000256" key="5">
    <source>
        <dbReference type="ARBA" id="ARBA00023237"/>
    </source>
</evidence>
<sequence length="490" mass="55275">MSKQELTDGLATDRKAARANVEPVTGKLTLEEAIARALKYNLERRSRMMEEAIAFNQFDAGRYDMLPKVVAQAGYRWRDEELVSRSKDSVTGLPSLANPFISSERAATVYDLGMTWSLLDFGASYYGARQNANRVQIAAERRRKAMHLLIQDVRAAFWRAASAQRLQQRVAETIKLAGDALVDARKAEAEQMRSPVESLRYQRQVLENLRLLEATNQELATARLELLHLINMPLTTRLEVEEPSEALSTRILELPVERLEDVAMGLNADLREQFYNARIARDETRRVLLRLFPGVSFNYNLKYSTDSYLVNEHWQEAGAIISFNLMNLLSGPSQMRLADAGVSLADQRRMTAQMAVLTQVHVARLQYANAIEQYQRAEAVAGVDAKLDDIMAKRARLEVQSKLESVANNTTAILSLQRRYQSLVQAHTAASRLQATLGMEPEFDSMDDMSLSQLTSIVARALKSWNQAELPDGVRIEEPRQEQNKNSGRS</sequence>
<comment type="subcellular location">
    <subcellularLocation>
        <location evidence="1">Cell outer membrane</location>
    </subcellularLocation>
</comment>
<proteinExistence type="predicted"/>
<dbReference type="PANTHER" id="PTHR30026">
    <property type="entry name" value="OUTER MEMBRANE PROTEIN TOLC"/>
    <property type="match status" value="1"/>
</dbReference>
<evidence type="ECO:0000256" key="2">
    <source>
        <dbReference type="ARBA" id="ARBA00022452"/>
    </source>
</evidence>
<keyword evidence="2" id="KW-1134">Transmembrane beta strand</keyword>
<dbReference type="Gene3D" id="1.20.1600.10">
    <property type="entry name" value="Outer membrane efflux proteins (OEP)"/>
    <property type="match status" value="1"/>
</dbReference>
<evidence type="ECO:0000256" key="1">
    <source>
        <dbReference type="ARBA" id="ARBA00004442"/>
    </source>
</evidence>
<keyword evidence="4" id="KW-0472">Membrane</keyword>
<comment type="caution">
    <text evidence="6">The sequence shown here is derived from an EMBL/GenBank/DDBJ whole genome shotgun (WGS) entry which is preliminary data.</text>
</comment>
<dbReference type="Proteomes" id="UP000887222">
    <property type="component" value="Unassembled WGS sequence"/>
</dbReference>